<evidence type="ECO:0000313" key="5">
    <source>
        <dbReference type="EMBL" id="RGU55357.1"/>
    </source>
</evidence>
<dbReference type="GO" id="GO:0016491">
    <property type="term" value="F:oxidoreductase activity"/>
    <property type="evidence" value="ECO:0007669"/>
    <property type="project" value="InterPro"/>
</dbReference>
<organism evidence="5 6">
    <name type="scientific">Odoribacter splanchnicus</name>
    <dbReference type="NCBI Taxonomy" id="28118"/>
    <lineage>
        <taxon>Bacteria</taxon>
        <taxon>Pseudomonadati</taxon>
        <taxon>Bacteroidota</taxon>
        <taxon>Bacteroidia</taxon>
        <taxon>Bacteroidales</taxon>
        <taxon>Odoribacteraceae</taxon>
        <taxon>Odoribacter</taxon>
    </lineage>
</organism>
<gene>
    <name evidence="5" type="ORF">DWW57_12455</name>
</gene>
<dbReference type="CDD" id="cd02966">
    <property type="entry name" value="TlpA_like_family"/>
    <property type="match status" value="1"/>
</dbReference>
<evidence type="ECO:0000256" key="1">
    <source>
        <dbReference type="ARBA" id="ARBA00004196"/>
    </source>
</evidence>
<feature type="domain" description="Thioredoxin" evidence="4">
    <location>
        <begin position="228"/>
        <end position="384"/>
    </location>
</feature>
<dbReference type="InterPro" id="IPR013766">
    <property type="entry name" value="Thioredoxin_domain"/>
</dbReference>
<dbReference type="EMBL" id="QRYC01000018">
    <property type="protein sequence ID" value="RGU55357.1"/>
    <property type="molecule type" value="Genomic_DNA"/>
</dbReference>
<dbReference type="RefSeq" id="WP_118160481.1">
    <property type="nucleotide sequence ID" value="NZ_QRYC01000018.1"/>
</dbReference>
<keyword evidence="2" id="KW-0201">Cytochrome c-type biogenesis</keyword>
<dbReference type="PROSITE" id="PS51257">
    <property type="entry name" value="PROKAR_LIPOPROTEIN"/>
    <property type="match status" value="1"/>
</dbReference>
<keyword evidence="3" id="KW-0676">Redox-active center</keyword>
<dbReference type="PROSITE" id="PS00194">
    <property type="entry name" value="THIOREDOXIN_1"/>
    <property type="match status" value="1"/>
</dbReference>
<dbReference type="InterPro" id="IPR017937">
    <property type="entry name" value="Thioredoxin_CS"/>
</dbReference>
<dbReference type="InterPro" id="IPR036249">
    <property type="entry name" value="Thioredoxin-like_sf"/>
</dbReference>
<dbReference type="InterPro" id="IPR013740">
    <property type="entry name" value="Redoxin"/>
</dbReference>
<sequence length="384" mass="42553">MKAQKIIFLAGVTAMFCACNTKPVGYFCVSGKISDADGREIYLYRTSNNRSAATVDTAVIENGRFIFEGIQETPIGAILMMGDPRNGKNKTRVGLFVEPGEIVVSGLMGSDFSHAAIAGSLSTDQQKAYESLLQPFTEQITRLHESIKVDPDNAALRDSLETLRESMQQTSIDFIRNNGKSFVAPWVLVQIQGNLDYSTMKELYDALAPEVQPEAAGTKKEIDALETVLPGKPAPDLINRNPEGKEIKLSDLKGKVVLVDFWATWCGPCVASFPHIQELYNKYHDKRFEVFCVADNDSSEDEWKNFIAGSKVGMQNYHHILRGLKTLTDENGEFVGFDRSNDQSDKYAVHYLPTKYLIAADGTIIGKIGNDEQLDLTLAEIFAE</sequence>
<name>A0A412TNC1_9BACT</name>
<proteinExistence type="predicted"/>
<dbReference type="Pfam" id="PF08534">
    <property type="entry name" value="Redoxin"/>
    <property type="match status" value="1"/>
</dbReference>
<dbReference type="PANTHER" id="PTHR42852:SF13">
    <property type="entry name" value="PROTEIN DIPZ"/>
    <property type="match status" value="1"/>
</dbReference>
<dbReference type="GO" id="GO:0030313">
    <property type="term" value="C:cell envelope"/>
    <property type="evidence" value="ECO:0007669"/>
    <property type="project" value="UniProtKB-SubCell"/>
</dbReference>
<comment type="subcellular location">
    <subcellularLocation>
        <location evidence="1">Cell envelope</location>
    </subcellularLocation>
</comment>
<evidence type="ECO:0000313" key="6">
    <source>
        <dbReference type="Proteomes" id="UP000284243"/>
    </source>
</evidence>
<dbReference type="PANTHER" id="PTHR42852">
    <property type="entry name" value="THIOL:DISULFIDE INTERCHANGE PROTEIN DSBE"/>
    <property type="match status" value="1"/>
</dbReference>
<protein>
    <submittedName>
        <fullName evidence="5">AhpC/TSA family protein</fullName>
    </submittedName>
</protein>
<dbReference type="SUPFAM" id="SSF52833">
    <property type="entry name" value="Thioredoxin-like"/>
    <property type="match status" value="1"/>
</dbReference>
<comment type="caution">
    <text evidence="5">The sequence shown here is derived from an EMBL/GenBank/DDBJ whole genome shotgun (WGS) entry which is preliminary data.</text>
</comment>
<reference evidence="5 6" key="1">
    <citation type="submission" date="2018-08" db="EMBL/GenBank/DDBJ databases">
        <title>A genome reference for cultivated species of the human gut microbiota.</title>
        <authorList>
            <person name="Zou Y."/>
            <person name="Xue W."/>
            <person name="Luo G."/>
        </authorList>
    </citation>
    <scope>NUCLEOTIDE SEQUENCE [LARGE SCALE GENOMIC DNA]</scope>
    <source>
        <strain evidence="5 6">AF16-14</strain>
    </source>
</reference>
<accession>A0A412TNC1</accession>
<dbReference type="GO" id="GO:0017004">
    <property type="term" value="P:cytochrome complex assembly"/>
    <property type="evidence" value="ECO:0007669"/>
    <property type="project" value="UniProtKB-KW"/>
</dbReference>
<dbReference type="Proteomes" id="UP000284243">
    <property type="component" value="Unassembled WGS sequence"/>
</dbReference>
<dbReference type="InterPro" id="IPR025380">
    <property type="entry name" value="DUF4369"/>
</dbReference>
<evidence type="ECO:0000256" key="3">
    <source>
        <dbReference type="ARBA" id="ARBA00023284"/>
    </source>
</evidence>
<dbReference type="InterPro" id="IPR050553">
    <property type="entry name" value="Thioredoxin_ResA/DsbE_sf"/>
</dbReference>
<evidence type="ECO:0000256" key="2">
    <source>
        <dbReference type="ARBA" id="ARBA00022748"/>
    </source>
</evidence>
<dbReference type="PROSITE" id="PS51352">
    <property type="entry name" value="THIOREDOXIN_2"/>
    <property type="match status" value="1"/>
</dbReference>
<dbReference type="Pfam" id="PF14289">
    <property type="entry name" value="DUF4369"/>
    <property type="match status" value="1"/>
</dbReference>
<dbReference type="Gene3D" id="3.40.30.10">
    <property type="entry name" value="Glutaredoxin"/>
    <property type="match status" value="1"/>
</dbReference>
<evidence type="ECO:0000259" key="4">
    <source>
        <dbReference type="PROSITE" id="PS51352"/>
    </source>
</evidence>
<dbReference type="AlphaFoldDB" id="A0A412TNC1"/>